<proteinExistence type="predicted"/>
<evidence type="ECO:0000259" key="2">
    <source>
        <dbReference type="Pfam" id="PF04248"/>
    </source>
</evidence>
<evidence type="ECO:0000256" key="1">
    <source>
        <dbReference type="SAM" id="MobiDB-lite"/>
    </source>
</evidence>
<name>A0A437QVB5_9PROT</name>
<gene>
    <name evidence="3" type="ORF">EOI86_03745</name>
</gene>
<evidence type="ECO:0000313" key="3">
    <source>
        <dbReference type="EMBL" id="RVU38409.1"/>
    </source>
</evidence>
<sequence length="172" mass="19042">MSRPPVLTKEKFKRRGIDMTAQAQPISSGNPAPGFRDHPDHKVTREPFKGIVEVRRNQVPLARTEAAVLVRETGHTPVLYLPLINLNMDEMAPSEHTTYCPFKGNASYWSIAGGAGPGDHAAPAENAVWAYQSPYEDVEWLEGFAAFYADKVEILVNGLVVDATEPDWPEKL</sequence>
<dbReference type="EMBL" id="SADE01000001">
    <property type="protein sequence ID" value="RVU38409.1"/>
    <property type="molecule type" value="Genomic_DNA"/>
</dbReference>
<reference evidence="4" key="1">
    <citation type="submission" date="2019-01" db="EMBL/GenBank/DDBJ databases">
        <title>Gri0909 isolated from a small marine red alga.</title>
        <authorList>
            <person name="Kim J."/>
            <person name="Jeong S.E."/>
            <person name="Jeon C.O."/>
        </authorList>
    </citation>
    <scope>NUCLEOTIDE SEQUENCE [LARGE SCALE GENOMIC DNA]</scope>
    <source>
        <strain evidence="4">Gri0909</strain>
    </source>
</reference>
<dbReference type="AlphaFoldDB" id="A0A437QVB5"/>
<feature type="compositionally biased region" description="Basic and acidic residues" evidence="1">
    <location>
        <begin position="35"/>
        <end position="44"/>
    </location>
</feature>
<dbReference type="InterPro" id="IPR038694">
    <property type="entry name" value="DUF427_sf"/>
</dbReference>
<dbReference type="Gene3D" id="2.170.150.40">
    <property type="entry name" value="Domain of unknown function (DUF427)"/>
    <property type="match status" value="1"/>
</dbReference>
<keyword evidence="4" id="KW-1185">Reference proteome</keyword>
<comment type="caution">
    <text evidence="3">The sequence shown here is derived from an EMBL/GenBank/DDBJ whole genome shotgun (WGS) entry which is preliminary data.</text>
</comment>
<protein>
    <submittedName>
        <fullName evidence="3">DUF427 domain-containing protein</fullName>
    </submittedName>
</protein>
<feature type="compositionally biased region" description="Polar residues" evidence="1">
    <location>
        <begin position="21"/>
        <end position="30"/>
    </location>
</feature>
<dbReference type="Pfam" id="PF04248">
    <property type="entry name" value="NTP_transf_9"/>
    <property type="match status" value="1"/>
</dbReference>
<dbReference type="Proteomes" id="UP000287447">
    <property type="component" value="Unassembled WGS sequence"/>
</dbReference>
<dbReference type="PANTHER" id="PTHR34310">
    <property type="entry name" value="DUF427 DOMAIN PROTEIN (AFU_ORTHOLOGUE AFUA_3G02220)"/>
    <property type="match status" value="1"/>
</dbReference>
<accession>A0A437QVB5</accession>
<organism evidence="3 4">
    <name type="scientific">Hwanghaeella grinnelliae</name>
    <dbReference type="NCBI Taxonomy" id="2500179"/>
    <lineage>
        <taxon>Bacteria</taxon>
        <taxon>Pseudomonadati</taxon>
        <taxon>Pseudomonadota</taxon>
        <taxon>Alphaproteobacteria</taxon>
        <taxon>Rhodospirillales</taxon>
        <taxon>Rhodospirillaceae</taxon>
        <taxon>Hwanghaeella</taxon>
    </lineage>
</organism>
<evidence type="ECO:0000313" key="4">
    <source>
        <dbReference type="Proteomes" id="UP000287447"/>
    </source>
</evidence>
<feature type="region of interest" description="Disordered" evidence="1">
    <location>
        <begin position="1"/>
        <end position="44"/>
    </location>
</feature>
<dbReference type="InterPro" id="IPR007361">
    <property type="entry name" value="DUF427"/>
</dbReference>
<dbReference type="PANTHER" id="PTHR34310:SF8">
    <property type="entry name" value="CONSERVED PROTEIN"/>
    <property type="match status" value="1"/>
</dbReference>
<feature type="domain" description="DUF427" evidence="2">
    <location>
        <begin position="52"/>
        <end position="149"/>
    </location>
</feature>